<protein>
    <submittedName>
        <fullName evidence="1">Uncharacterized protein</fullName>
    </submittedName>
</protein>
<accession>A0A1V3XZP0</accession>
<dbReference type="AlphaFoldDB" id="A0A1V3XZP0"/>
<proteinExistence type="predicted"/>
<dbReference type="Proteomes" id="UP000188532">
    <property type="component" value="Unassembled WGS sequence"/>
</dbReference>
<sequence>MKGVPLELVGADGCVGAANLTVTVRLRFGAAGSPSSTSTCHIGKPVSRSLACTRFSPEDLSKSIIGVTSDTRNAPREKTWSWPIWSHLGMDIAKPFEWIWLDDYLT</sequence>
<comment type="caution">
    <text evidence="1">The sequence shown here is derived from an EMBL/GenBank/DDBJ whole genome shotgun (WGS) entry which is preliminary data.</text>
</comment>
<gene>
    <name evidence="1" type="ORF">BZL29_1627</name>
</gene>
<evidence type="ECO:0000313" key="1">
    <source>
        <dbReference type="EMBL" id="OOK84704.1"/>
    </source>
</evidence>
<reference evidence="1 2" key="1">
    <citation type="submission" date="2017-02" db="EMBL/GenBank/DDBJ databases">
        <title>Complete genome sequences of Mycobacterium kansasii strains isolated from rhesus macaques.</title>
        <authorList>
            <person name="Panda A."/>
            <person name="Nagaraj S."/>
            <person name="Zhao X."/>
            <person name="Tettelin H."/>
            <person name="Detolla L.J."/>
        </authorList>
    </citation>
    <scope>NUCLEOTIDE SEQUENCE [LARGE SCALE GENOMIC DNA]</scope>
    <source>
        <strain evidence="1 2">11-3469</strain>
    </source>
</reference>
<evidence type="ECO:0000313" key="2">
    <source>
        <dbReference type="Proteomes" id="UP000188532"/>
    </source>
</evidence>
<dbReference type="EMBL" id="MVBN01000001">
    <property type="protein sequence ID" value="OOK84704.1"/>
    <property type="molecule type" value="Genomic_DNA"/>
</dbReference>
<name>A0A1V3XZP0_MYCKA</name>
<organism evidence="1 2">
    <name type="scientific">Mycobacterium kansasii</name>
    <dbReference type="NCBI Taxonomy" id="1768"/>
    <lineage>
        <taxon>Bacteria</taxon>
        <taxon>Bacillati</taxon>
        <taxon>Actinomycetota</taxon>
        <taxon>Actinomycetes</taxon>
        <taxon>Mycobacteriales</taxon>
        <taxon>Mycobacteriaceae</taxon>
        <taxon>Mycobacterium</taxon>
    </lineage>
</organism>